<dbReference type="InParanoid" id="D8PT25"/>
<dbReference type="Proteomes" id="UP000007431">
    <property type="component" value="Unassembled WGS sequence"/>
</dbReference>
<protein>
    <submittedName>
        <fullName evidence="2">Uncharacterized protein</fullName>
    </submittedName>
</protein>
<proteinExistence type="predicted"/>
<organism evidence="3">
    <name type="scientific">Schizophyllum commune (strain H4-8 / FGSC 9210)</name>
    <name type="common">Split gill fungus</name>
    <dbReference type="NCBI Taxonomy" id="578458"/>
    <lineage>
        <taxon>Eukaryota</taxon>
        <taxon>Fungi</taxon>
        <taxon>Dikarya</taxon>
        <taxon>Basidiomycota</taxon>
        <taxon>Agaricomycotina</taxon>
        <taxon>Agaricomycetes</taxon>
        <taxon>Agaricomycetidae</taxon>
        <taxon>Agaricales</taxon>
        <taxon>Schizophyllaceae</taxon>
        <taxon>Schizophyllum</taxon>
    </lineage>
</organism>
<evidence type="ECO:0000256" key="1">
    <source>
        <dbReference type="SAM" id="Coils"/>
    </source>
</evidence>
<dbReference type="HOGENOM" id="CLU_018544_12_2_1"/>
<feature type="non-terminal residue" evidence="2">
    <location>
        <position position="531"/>
    </location>
</feature>
<feature type="coiled-coil region" evidence="1">
    <location>
        <begin position="43"/>
        <end position="94"/>
    </location>
</feature>
<sequence>MAETLLETFKRDVSLCNHCEHAVHLQLDVPPSAPNNAILRTNRQLYSVDMMRAEESLEEMEKALLQVEQAKDALQAASRRVERLERELLRRRDAQRAYAAPVRRLPKGIMSEIFQLSCGDESWLNDKYLMPLVLSSVCKSWRDTAHATHSIWADLSLDSWELAGTTRSPVLRRLKLFLSHSGSIPFQRCIVYYRPFTEALYVSQAFEALVEHVQRWTQLFVGLCAVDEGPRKDYFSFKGDFGRIFSHLEGKEFSCLRSLTGDPDILSEGNAKGIFRHLPSLRDVTLHCNGDMHPEVPQLPWEQLEQLDLEASPAYAVDIIRRCSNLVNLRFTNKRREDLDAAPKLAGGPVVLPRLRTLRVFESGGNKTTLLDRLTAPSLEEAILEYDSVASIDKTGFPLFLPRSHCPLRCLILYSSHTLTKSFLALLPELVKLTLYTGKKSTAGFVNMLTLGDRIGLPRFLPSLEELHIFGEIHAESNAMLAMVRARRDFGRPIQTLSLKQKCLYGISDWIDYDDKKFEQLKTLVPNYNIS</sequence>
<dbReference type="AlphaFoldDB" id="D8PT25"/>
<accession>D8PT25</accession>
<dbReference type="SUPFAM" id="SSF52058">
    <property type="entry name" value="L domain-like"/>
    <property type="match status" value="1"/>
</dbReference>
<evidence type="ECO:0000313" key="3">
    <source>
        <dbReference type="Proteomes" id="UP000007431"/>
    </source>
</evidence>
<dbReference type="RefSeq" id="XP_003035343.1">
    <property type="nucleotide sequence ID" value="XM_003035297.1"/>
</dbReference>
<reference evidence="2 3" key="1">
    <citation type="journal article" date="2010" name="Nat. Biotechnol.">
        <title>Genome sequence of the model mushroom Schizophyllum commune.</title>
        <authorList>
            <person name="Ohm R.A."/>
            <person name="de Jong J.F."/>
            <person name="Lugones L.G."/>
            <person name="Aerts A."/>
            <person name="Kothe E."/>
            <person name="Stajich J.E."/>
            <person name="de Vries R.P."/>
            <person name="Record E."/>
            <person name="Levasseur A."/>
            <person name="Baker S.E."/>
            <person name="Bartholomew K.A."/>
            <person name="Coutinho P.M."/>
            <person name="Erdmann S."/>
            <person name="Fowler T.J."/>
            <person name="Gathman A.C."/>
            <person name="Lombard V."/>
            <person name="Henrissat B."/>
            <person name="Knabe N."/>
            <person name="Kuees U."/>
            <person name="Lilly W.W."/>
            <person name="Lindquist E."/>
            <person name="Lucas S."/>
            <person name="Magnuson J.K."/>
            <person name="Piumi F."/>
            <person name="Raudaskoski M."/>
            <person name="Salamov A."/>
            <person name="Schmutz J."/>
            <person name="Schwarze F.W.M.R."/>
            <person name="vanKuyk P.A."/>
            <person name="Horton J.S."/>
            <person name="Grigoriev I.V."/>
            <person name="Woesten H.A.B."/>
        </authorList>
    </citation>
    <scope>NUCLEOTIDE SEQUENCE [LARGE SCALE GENOMIC DNA]</scope>
    <source>
        <strain evidence="3">H4-8 / FGSC 9210</strain>
    </source>
</reference>
<dbReference type="VEuPathDB" id="FungiDB:SCHCODRAFT_02560654"/>
<name>D8PT25_SCHCM</name>
<dbReference type="OrthoDB" id="3365698at2759"/>
<evidence type="ECO:0000313" key="2">
    <source>
        <dbReference type="EMBL" id="EFJ00441.1"/>
    </source>
</evidence>
<keyword evidence="1" id="KW-0175">Coiled coil</keyword>
<keyword evidence="3" id="KW-1185">Reference proteome</keyword>
<gene>
    <name evidence="2" type="ORF">SCHCODRAFT_105946</name>
</gene>
<dbReference type="InterPro" id="IPR032675">
    <property type="entry name" value="LRR_dom_sf"/>
</dbReference>
<dbReference type="OMA" id="IMSTFRE"/>
<dbReference type="Gene3D" id="3.80.10.10">
    <property type="entry name" value="Ribonuclease Inhibitor"/>
    <property type="match status" value="1"/>
</dbReference>
<dbReference type="EMBL" id="GL377303">
    <property type="protein sequence ID" value="EFJ00441.1"/>
    <property type="molecule type" value="Genomic_DNA"/>
</dbReference>
<dbReference type="GeneID" id="9597155"/>
<dbReference type="KEGG" id="scm:SCHCO_02560654"/>